<organism evidence="6 7">
    <name type="scientific">Euphydryas editha</name>
    <name type="common">Edith's checkerspot</name>
    <dbReference type="NCBI Taxonomy" id="104508"/>
    <lineage>
        <taxon>Eukaryota</taxon>
        <taxon>Metazoa</taxon>
        <taxon>Ecdysozoa</taxon>
        <taxon>Arthropoda</taxon>
        <taxon>Hexapoda</taxon>
        <taxon>Insecta</taxon>
        <taxon>Pterygota</taxon>
        <taxon>Neoptera</taxon>
        <taxon>Endopterygota</taxon>
        <taxon>Lepidoptera</taxon>
        <taxon>Glossata</taxon>
        <taxon>Ditrysia</taxon>
        <taxon>Papilionoidea</taxon>
        <taxon>Nymphalidae</taxon>
        <taxon>Nymphalinae</taxon>
        <taxon>Euphydryas</taxon>
    </lineage>
</organism>
<comment type="caution">
    <text evidence="6">The sequence shown here is derived from an EMBL/GenBank/DDBJ whole genome shotgun (WGS) entry which is preliminary data.</text>
</comment>
<comment type="subcellular location">
    <subcellularLocation>
        <location evidence="5">Membrane</location>
        <topology evidence="5">Single-pass membrane protein</topology>
    </subcellularLocation>
</comment>
<keyword evidence="5" id="KW-1133">Transmembrane helix</keyword>
<feature type="chain" id="PRO_5043105279" description="UDP-glucuronosyltransferase" evidence="5">
    <location>
        <begin position="21"/>
        <end position="520"/>
    </location>
</feature>
<name>A0AAU9UGQ6_EUPED</name>
<keyword evidence="5" id="KW-0732">Signal</keyword>
<feature type="transmembrane region" description="Helical" evidence="5">
    <location>
        <begin position="481"/>
        <end position="500"/>
    </location>
</feature>
<protein>
    <recommendedName>
        <fullName evidence="5">UDP-glucuronosyltransferase</fullName>
        <ecNumber evidence="5">2.4.1.17</ecNumber>
    </recommendedName>
</protein>
<gene>
    <name evidence="6" type="ORF">EEDITHA_LOCUS13469</name>
</gene>
<dbReference type="GO" id="GO:0015020">
    <property type="term" value="F:glucuronosyltransferase activity"/>
    <property type="evidence" value="ECO:0007669"/>
    <property type="project" value="UniProtKB-EC"/>
</dbReference>
<comment type="catalytic activity">
    <reaction evidence="5">
        <text>glucuronate acceptor + UDP-alpha-D-glucuronate = acceptor beta-D-glucuronoside + UDP + H(+)</text>
        <dbReference type="Rhea" id="RHEA:21032"/>
        <dbReference type="ChEBI" id="CHEBI:15378"/>
        <dbReference type="ChEBI" id="CHEBI:58052"/>
        <dbReference type="ChEBI" id="CHEBI:58223"/>
        <dbReference type="ChEBI" id="CHEBI:132367"/>
        <dbReference type="ChEBI" id="CHEBI:132368"/>
        <dbReference type="EC" id="2.4.1.17"/>
    </reaction>
</comment>
<dbReference type="InterPro" id="IPR002213">
    <property type="entry name" value="UDP_glucos_trans"/>
</dbReference>
<keyword evidence="2 4" id="KW-0328">Glycosyltransferase</keyword>
<dbReference type="PANTHER" id="PTHR48043">
    <property type="entry name" value="EG:EG0003.4 PROTEIN-RELATED"/>
    <property type="match status" value="1"/>
</dbReference>
<keyword evidence="5" id="KW-0812">Transmembrane</keyword>
<dbReference type="CDD" id="cd03784">
    <property type="entry name" value="GT1_Gtf-like"/>
    <property type="match status" value="1"/>
</dbReference>
<keyword evidence="3 4" id="KW-0808">Transferase</keyword>
<evidence type="ECO:0000256" key="2">
    <source>
        <dbReference type="ARBA" id="ARBA00022676"/>
    </source>
</evidence>
<sequence>MKNLLFNIFLFIFHIHYIRAARILAVYPLPSISHQVGFQPLTDELVRRGHEVTVVTTDPKYPPGQALKNLTEIDVHDLTYTIWRDVLFQKSFNSINNIYDQMGTVIRTASEVFYSVLKTKEVQDIINKKYGEYDLILLEACVRPALIFSHYFKAPVIQISTMTLLKYHLRAVGAETHPLLYPTQFHQRLYNLTKWEKLQQLYTHWRMESLLDKIEEEDSKMIKSILDSDLPRVHELSNNVHMLLVNVHPIWVGNQPVPPNVVFMGGVHIPPPKPLPQDLQSYLDSSKNGVIYFSLGTNVRPSVLSPEKINIFIKVFSQLPYDIMWKWDKDELPGKSKNIRTFKWLPQSDLLRHPNVKLFITQGGQQSSDEAINAGVPLIGIPMLGDQWFNVEKYVHHKIGVRQDMATLNEIEFKQAIETVIGDKSYRENVIRLRSIMLDQPQSSLERAVWWIEHTLRHGGAMHLRAAGANVSWAEYLELELVLIVLLTLLFILIMIIISLHKLWNVVRQYVKLYDKQKSV</sequence>
<dbReference type="Pfam" id="PF00201">
    <property type="entry name" value="UDPGT"/>
    <property type="match status" value="1"/>
</dbReference>
<keyword evidence="7" id="KW-1185">Reference proteome</keyword>
<reference evidence="6" key="1">
    <citation type="submission" date="2022-03" db="EMBL/GenBank/DDBJ databases">
        <authorList>
            <person name="Tunstrom K."/>
        </authorList>
    </citation>
    <scope>NUCLEOTIDE SEQUENCE</scope>
</reference>
<proteinExistence type="inferred from homology"/>
<dbReference type="GO" id="GO:0016020">
    <property type="term" value="C:membrane"/>
    <property type="evidence" value="ECO:0007669"/>
    <property type="project" value="UniProtKB-SubCell"/>
</dbReference>
<evidence type="ECO:0000256" key="3">
    <source>
        <dbReference type="ARBA" id="ARBA00022679"/>
    </source>
</evidence>
<evidence type="ECO:0000313" key="7">
    <source>
        <dbReference type="Proteomes" id="UP001153954"/>
    </source>
</evidence>
<dbReference type="SUPFAM" id="SSF53756">
    <property type="entry name" value="UDP-Glycosyltransferase/glycogen phosphorylase"/>
    <property type="match status" value="1"/>
</dbReference>
<dbReference type="EMBL" id="CAKOGL010000019">
    <property type="protein sequence ID" value="CAH2098348.1"/>
    <property type="molecule type" value="Genomic_DNA"/>
</dbReference>
<accession>A0AAU9UGQ6</accession>
<evidence type="ECO:0000256" key="5">
    <source>
        <dbReference type="RuleBase" id="RU362059"/>
    </source>
</evidence>
<comment type="similarity">
    <text evidence="1 4">Belongs to the UDP-glycosyltransferase family.</text>
</comment>
<dbReference type="FunFam" id="3.40.50.2000:FF:000050">
    <property type="entry name" value="UDP-glucuronosyltransferase"/>
    <property type="match status" value="1"/>
</dbReference>
<feature type="signal peptide" evidence="5">
    <location>
        <begin position="1"/>
        <end position="20"/>
    </location>
</feature>
<dbReference type="AlphaFoldDB" id="A0AAU9UGQ6"/>
<dbReference type="PROSITE" id="PS00375">
    <property type="entry name" value="UDPGT"/>
    <property type="match status" value="1"/>
</dbReference>
<dbReference type="Proteomes" id="UP001153954">
    <property type="component" value="Unassembled WGS sequence"/>
</dbReference>
<dbReference type="Gene3D" id="3.40.50.2000">
    <property type="entry name" value="Glycogen Phosphorylase B"/>
    <property type="match status" value="2"/>
</dbReference>
<evidence type="ECO:0000256" key="1">
    <source>
        <dbReference type="ARBA" id="ARBA00009995"/>
    </source>
</evidence>
<dbReference type="InterPro" id="IPR035595">
    <property type="entry name" value="UDP_glycos_trans_CS"/>
</dbReference>
<keyword evidence="5" id="KW-0472">Membrane</keyword>
<evidence type="ECO:0000313" key="6">
    <source>
        <dbReference type="EMBL" id="CAH2098348.1"/>
    </source>
</evidence>
<dbReference type="PANTHER" id="PTHR48043:SF159">
    <property type="entry name" value="EG:EG0003.4 PROTEIN-RELATED"/>
    <property type="match status" value="1"/>
</dbReference>
<evidence type="ECO:0000256" key="4">
    <source>
        <dbReference type="RuleBase" id="RU003718"/>
    </source>
</evidence>
<dbReference type="EC" id="2.4.1.17" evidence="5"/>
<dbReference type="InterPro" id="IPR050271">
    <property type="entry name" value="UDP-glycosyltransferase"/>
</dbReference>